<proteinExistence type="predicted"/>
<dbReference type="EMBL" id="MN739198">
    <property type="protein sequence ID" value="QHS93164.1"/>
    <property type="molecule type" value="Genomic_DNA"/>
</dbReference>
<evidence type="ECO:0000313" key="1">
    <source>
        <dbReference type="EMBL" id="QHS93164.1"/>
    </source>
</evidence>
<organism evidence="1">
    <name type="scientific">viral metagenome</name>
    <dbReference type="NCBI Taxonomy" id="1070528"/>
    <lineage>
        <taxon>unclassified sequences</taxon>
        <taxon>metagenomes</taxon>
        <taxon>organismal metagenomes</taxon>
    </lineage>
</organism>
<protein>
    <submittedName>
        <fullName evidence="1">Uncharacterized protein</fullName>
    </submittedName>
</protein>
<sequence>MQSFNINCELIHDHPSDTLSNLSANIWDDL</sequence>
<dbReference type="AlphaFoldDB" id="A0A6C0BNF7"/>
<accession>A0A6C0BNF7</accession>
<name>A0A6C0BNF7_9ZZZZ</name>
<reference evidence="1" key="1">
    <citation type="journal article" date="2020" name="Nature">
        <title>Giant virus diversity and host interactions through global metagenomics.</title>
        <authorList>
            <person name="Schulz F."/>
            <person name="Roux S."/>
            <person name="Paez-Espino D."/>
            <person name="Jungbluth S."/>
            <person name="Walsh D.A."/>
            <person name="Denef V.J."/>
            <person name="McMahon K.D."/>
            <person name="Konstantinidis K.T."/>
            <person name="Eloe-Fadrosh E.A."/>
            <person name="Kyrpides N.C."/>
            <person name="Woyke T."/>
        </authorList>
    </citation>
    <scope>NUCLEOTIDE SEQUENCE</scope>
    <source>
        <strain evidence="1">GVMAG-M-3300017651-5</strain>
    </source>
</reference>